<reference evidence="4 5" key="1">
    <citation type="journal article" date="2021" name="Sci. Rep.">
        <title>Genome sequencing of the multicellular alga Astrephomene provides insights into convergent evolution of germ-soma differentiation.</title>
        <authorList>
            <person name="Yamashita S."/>
            <person name="Yamamoto K."/>
            <person name="Matsuzaki R."/>
            <person name="Suzuki S."/>
            <person name="Yamaguchi H."/>
            <person name="Hirooka S."/>
            <person name="Minakuchi Y."/>
            <person name="Miyagishima S."/>
            <person name="Kawachi M."/>
            <person name="Toyoda A."/>
            <person name="Nozaki H."/>
        </authorList>
    </citation>
    <scope>NUCLEOTIDE SEQUENCE [LARGE SCALE GENOMIC DNA]</scope>
    <source>
        <strain evidence="4 5">NIES-4017</strain>
    </source>
</reference>
<dbReference type="Pfam" id="PF13229">
    <property type="entry name" value="Beta_helix"/>
    <property type="match status" value="1"/>
</dbReference>
<feature type="non-terminal residue" evidence="4">
    <location>
        <position position="1238"/>
    </location>
</feature>
<feature type="compositionally biased region" description="Pro residues" evidence="2">
    <location>
        <begin position="855"/>
        <end position="865"/>
    </location>
</feature>
<dbReference type="GO" id="GO:0006511">
    <property type="term" value="P:ubiquitin-dependent protein catabolic process"/>
    <property type="evidence" value="ECO:0007669"/>
    <property type="project" value="TreeGrafter"/>
</dbReference>
<keyword evidence="5" id="KW-1185">Reference proteome</keyword>
<feature type="compositionally biased region" description="Polar residues" evidence="2">
    <location>
        <begin position="466"/>
        <end position="479"/>
    </location>
</feature>
<dbReference type="Gene3D" id="2.160.20.10">
    <property type="entry name" value="Single-stranded right-handed beta-helix, Pectin lyase-like"/>
    <property type="match status" value="1"/>
</dbReference>
<feature type="compositionally biased region" description="Low complexity" evidence="2">
    <location>
        <begin position="310"/>
        <end position="319"/>
    </location>
</feature>
<sequence length="1238" mass="124050">MSSAGAQAGPGGSASERRSRSASSGSINNDQNGKTTSKRAAFARSPSPGPGPSTLKPPPGVPSWLTIWSKPTVASALLAERRQMRDFVATPVPASSTMKRRGVVISDVGSTTGSTTATSTTPAATAAPTAPTAAAATSTAPTAAAATSTATTTWASSRTAPARPSSAGRRPPNQQQHQQHQQQLPETRSAPAPPPPPTAKAVPPRVPSPPSPPQHDTNNTSAPPPSSDKRCLSEGSGPSCLLRDDPSGRSLLSYFLAGGNKAAAGGVGVGPGPPGTAPSLPRSTLVAARFRRTTSSANGGIGGGGGSGGSNAPYGSAPSWAWAPTTPQQQQQQQQLLRVGSSSRPASPAPSISSAGSSSSNVATGARRSSANGFVTSSSSSSSFSVAGTPRRPQSAGPRSRTTHAEVTAATAPAVTSAAPAAAAAPAAPSAYRSSSTSSSAASQAVPAPAPPRSLVRSVTFSNPLTCCSQPPSSASSNVAAGGPMQPAIRMRPMSASSSTISSTYGSSSSRAHQSHLRQATSTSSAAAAGAGAGAAGAAAGPMTPRSASPMGSANRPAARVGGNVSSGGPAAASAAASAATTAAAAAAAVGRAVGVWEAAQRPRGPCSDLRLILSGPDEARDKACKADEGDLMLARPRGGGGAGRAAGGGEGEARIPLPIHVMLTGSLQELYDRILRSGERPLHFSLGGVTFSGDLDPEHAGTLRIRNRTLILHNCTLAFKPGQKLWVGPGGHLVLADVSVVTATRKSVGRGAPGGKQGGRGMGATAAAAAGGAAGGAGVGGRGVGVGVGVPLLHVAGGGRCLLRGCRVKVYPGEGRAAAGHNDLRAWGEEQSPRACMAPQTPLTAGPYYFYQQQPPPPPDPHYQPPQQQGCYDPCQHDHPHNHHRHSTQHHSFTSTTSSSSLDANYCILTETGGTLEAVGCRLGRCIATGANTSLTLRRCRVKPGRACAAYAPLLLVTSNASLQAYQTEIREGPASGISAEGEATRVSLAQCSVSCCRRNAVTLLSGAQFSAVMSRLYDNRVAGIVVRGGSTVADLTDCEVTGNLTSNVTVKEGAALVMLRCTSVGCVEGTGMLVEGAGTRALAELCNFDNNEECGVHVRGGAALELQDCSASSNAIHGVEIEGMYDKAAGAKVVAEATLAALPPPMVPLPNVFCLVAGGQLAKNGSHGCAVVCGGGLRVSGCELSQNVGDGAYADGLGCELVLHECLAFSNKESGVFVCSGGAVWGDDCRLGGNLH</sequence>
<gene>
    <name evidence="4" type="ORF">Agub_g9835</name>
</gene>
<feature type="compositionally biased region" description="Low complexity" evidence="2">
    <location>
        <begin position="328"/>
        <end position="360"/>
    </location>
</feature>
<evidence type="ECO:0000259" key="3">
    <source>
        <dbReference type="Pfam" id="PF13229"/>
    </source>
</evidence>
<proteinExistence type="predicted"/>
<feature type="region of interest" description="Disordered" evidence="2">
    <location>
        <begin position="295"/>
        <end position="408"/>
    </location>
</feature>
<evidence type="ECO:0000313" key="4">
    <source>
        <dbReference type="EMBL" id="GFR48007.1"/>
    </source>
</evidence>
<evidence type="ECO:0000256" key="2">
    <source>
        <dbReference type="SAM" id="MobiDB-lite"/>
    </source>
</evidence>
<name>A0AAD3HPG7_9CHLO</name>
<feature type="compositionally biased region" description="Low complexity" evidence="2">
    <location>
        <begin position="110"/>
        <end position="190"/>
    </location>
</feature>
<feature type="compositionally biased region" description="Low complexity" evidence="2">
    <location>
        <begin position="495"/>
        <end position="510"/>
    </location>
</feature>
<dbReference type="PANTHER" id="PTHR22990:SF15">
    <property type="entry name" value="F-BOX ONLY PROTEIN 10"/>
    <property type="match status" value="1"/>
</dbReference>
<dbReference type="EMBL" id="BMAR01000021">
    <property type="protein sequence ID" value="GFR48007.1"/>
    <property type="molecule type" value="Genomic_DNA"/>
</dbReference>
<evidence type="ECO:0000313" key="5">
    <source>
        <dbReference type="Proteomes" id="UP001054857"/>
    </source>
</evidence>
<accession>A0AAD3HPG7</accession>
<feature type="compositionally biased region" description="Gly residues" evidence="2">
    <location>
        <begin position="299"/>
        <end position="309"/>
    </location>
</feature>
<protein>
    <recommendedName>
        <fullName evidence="3">Right handed beta helix domain-containing protein</fullName>
    </recommendedName>
</protein>
<dbReference type="InterPro" id="IPR012334">
    <property type="entry name" value="Pectin_lyas_fold"/>
</dbReference>
<feature type="region of interest" description="Disordered" evidence="2">
    <location>
        <begin position="431"/>
        <end position="453"/>
    </location>
</feature>
<dbReference type="InterPro" id="IPR011050">
    <property type="entry name" value="Pectin_lyase_fold/virulence"/>
</dbReference>
<feature type="region of interest" description="Disordered" evidence="2">
    <location>
        <begin position="848"/>
        <end position="900"/>
    </location>
</feature>
<keyword evidence="1" id="KW-0677">Repeat</keyword>
<feature type="compositionally biased region" description="Low complexity" evidence="2">
    <location>
        <begin position="431"/>
        <end position="447"/>
    </location>
</feature>
<evidence type="ECO:0000256" key="1">
    <source>
        <dbReference type="ARBA" id="ARBA00022737"/>
    </source>
</evidence>
<feature type="compositionally biased region" description="Low complexity" evidence="2">
    <location>
        <begin position="526"/>
        <end position="541"/>
    </location>
</feature>
<dbReference type="SUPFAM" id="SSF51126">
    <property type="entry name" value="Pectin lyase-like"/>
    <property type="match status" value="1"/>
</dbReference>
<feature type="region of interest" description="Disordered" evidence="2">
    <location>
        <begin position="466"/>
        <end position="571"/>
    </location>
</feature>
<dbReference type="AlphaFoldDB" id="A0AAD3HPG7"/>
<feature type="domain" description="Right handed beta helix" evidence="3">
    <location>
        <begin position="977"/>
        <end position="1125"/>
    </location>
</feature>
<feature type="compositionally biased region" description="Basic residues" evidence="2">
    <location>
        <begin position="881"/>
        <end position="890"/>
    </location>
</feature>
<feature type="compositionally biased region" description="Pro residues" evidence="2">
    <location>
        <begin position="47"/>
        <end position="61"/>
    </location>
</feature>
<organism evidence="4 5">
    <name type="scientific">Astrephomene gubernaculifera</name>
    <dbReference type="NCBI Taxonomy" id="47775"/>
    <lineage>
        <taxon>Eukaryota</taxon>
        <taxon>Viridiplantae</taxon>
        <taxon>Chlorophyta</taxon>
        <taxon>core chlorophytes</taxon>
        <taxon>Chlorophyceae</taxon>
        <taxon>CS clade</taxon>
        <taxon>Chlamydomonadales</taxon>
        <taxon>Astrephomenaceae</taxon>
        <taxon>Astrephomene</taxon>
    </lineage>
</organism>
<feature type="compositionally biased region" description="Low complexity" evidence="2">
    <location>
        <begin position="891"/>
        <end position="900"/>
    </location>
</feature>
<feature type="region of interest" description="Disordered" evidence="2">
    <location>
        <begin position="106"/>
        <end position="244"/>
    </location>
</feature>
<dbReference type="InterPro" id="IPR039448">
    <property type="entry name" value="Beta_helix"/>
</dbReference>
<feature type="region of interest" description="Disordered" evidence="2">
    <location>
        <begin position="1"/>
        <end position="63"/>
    </location>
</feature>
<feature type="compositionally biased region" description="Low complexity" evidence="2">
    <location>
        <begin position="369"/>
        <end position="389"/>
    </location>
</feature>
<dbReference type="InterPro" id="IPR051550">
    <property type="entry name" value="SCF-Subunits/Alg-Epimerases"/>
</dbReference>
<feature type="compositionally biased region" description="Pro residues" evidence="2">
    <location>
        <begin position="191"/>
        <end position="213"/>
    </location>
</feature>
<comment type="caution">
    <text evidence="4">The sequence shown here is derived from an EMBL/GenBank/DDBJ whole genome shotgun (WGS) entry which is preliminary data.</text>
</comment>
<dbReference type="Proteomes" id="UP001054857">
    <property type="component" value="Unassembled WGS sequence"/>
</dbReference>
<dbReference type="PANTHER" id="PTHR22990">
    <property type="entry name" value="F-BOX ONLY PROTEIN"/>
    <property type="match status" value="1"/>
</dbReference>